<proteinExistence type="predicted"/>
<dbReference type="RefSeq" id="WP_284242175.1">
    <property type="nucleotide sequence ID" value="NZ_BSSQ01000030.1"/>
</dbReference>
<gene>
    <name evidence="1" type="ORF">MU1_57230</name>
</gene>
<organism evidence="1 2">
    <name type="scientific">Paenibacillus glycanilyticus</name>
    <dbReference type="NCBI Taxonomy" id="126569"/>
    <lineage>
        <taxon>Bacteria</taxon>
        <taxon>Bacillati</taxon>
        <taxon>Bacillota</taxon>
        <taxon>Bacilli</taxon>
        <taxon>Bacillales</taxon>
        <taxon>Paenibacillaceae</taxon>
        <taxon>Paenibacillus</taxon>
    </lineage>
</organism>
<keyword evidence="2" id="KW-1185">Reference proteome</keyword>
<dbReference type="EMBL" id="BSSQ01000030">
    <property type="protein sequence ID" value="GLX71373.1"/>
    <property type="molecule type" value="Genomic_DNA"/>
</dbReference>
<comment type="caution">
    <text evidence="1">The sequence shown here is derived from an EMBL/GenBank/DDBJ whole genome shotgun (WGS) entry which is preliminary data.</text>
</comment>
<evidence type="ECO:0008006" key="3">
    <source>
        <dbReference type="Google" id="ProtNLM"/>
    </source>
</evidence>
<protein>
    <recommendedName>
        <fullName evidence="3">Zinc ribbon domain-containing protein</fullName>
    </recommendedName>
</protein>
<evidence type="ECO:0000313" key="2">
    <source>
        <dbReference type="Proteomes" id="UP001157114"/>
    </source>
</evidence>
<name>A0ABQ6GPH1_9BACL</name>
<reference evidence="1 2" key="1">
    <citation type="submission" date="2023-03" db="EMBL/GenBank/DDBJ databases">
        <title>Draft genome sequence of the bacteria which degrade cell wall of Tricholomamatutake.</title>
        <authorList>
            <person name="Konishi Y."/>
            <person name="Fukuta Y."/>
            <person name="Shirasaka N."/>
        </authorList>
    </citation>
    <scope>NUCLEOTIDE SEQUENCE [LARGE SCALE GENOMIC DNA]</scope>
    <source>
        <strain evidence="2">mu1</strain>
    </source>
</reference>
<sequence length="89" mass="9477">MAFILITLGIIVGGLIASWILYEVIQSAIDNSAMARNIKEIRDHLVGKPAEPSAADGGAEHGLCPGCGHRVHRTDRVCPGCALALKDWD</sequence>
<evidence type="ECO:0000313" key="1">
    <source>
        <dbReference type="EMBL" id="GLX71373.1"/>
    </source>
</evidence>
<dbReference type="Proteomes" id="UP001157114">
    <property type="component" value="Unassembled WGS sequence"/>
</dbReference>
<accession>A0ABQ6GPH1</accession>